<dbReference type="Pfam" id="PF14349">
    <property type="entry name" value="SprA_N"/>
    <property type="match status" value="2"/>
</dbReference>
<feature type="compositionally biased region" description="Polar residues" evidence="1">
    <location>
        <begin position="1010"/>
        <end position="1019"/>
    </location>
</feature>
<dbReference type="EMBL" id="WVHT01000005">
    <property type="protein sequence ID" value="MXV51753.1"/>
    <property type="molecule type" value="Genomic_DNA"/>
</dbReference>
<evidence type="ECO:0000256" key="1">
    <source>
        <dbReference type="SAM" id="MobiDB-lite"/>
    </source>
</evidence>
<protein>
    <submittedName>
        <fullName evidence="3">Cell surface protein SprA</fullName>
    </submittedName>
</protein>
<sequence length="2334" mass="264367">MLLWAKSALAQNTPLSAEDSLKLRYPFKDTQQLDLNPKPGFFLPNPSNIQRTVEFDPITKQYIIREKIGDHLYRPPQYLTIGEYQKYESELMKRDYWRQLSDLPVAEAREPGFIPPIIINNKAFEKIFGGSTIDIRPQGSAELTLSGRINKNENPLFNERQRTQANFDFDQRIQMNVVGQIGEKLRLSTNYNTEAQFDFENQIKLDYTGKPDEIIQKIEAGNVSLPLSSTLITGSQSLFGLKTQLKFGRMNVTSIFSQQKSQSKEIVITNGSQQNEFRLLADNYETNKHYFLSQYFRNNYNKALANIPVITSNINITKIEVWITNRSSSTVDSRDILAFLDLGENRPYNTTLVQGGPGFTGYPAGFQGPGFPQQSNNLLQNLPADARFTNSNSINAYFQPYGATDNYAKLTYARKLTEREFVLNPKLGYISLNAALNADEVLAVAYRYTVNGQEFQVGEFSTDITVDPSNPKVMFVKLLKNETLKTNLPTWDLMMKNIYSLGAYQVSRNNFNLSITRLDENTGVERPAITEGANTTGKLWLQLANLDNLNQQQDRQPDGYFDFLDGITIDAQNGRITFPLLEPFGSDLAAKFNPAEQALIDKYTYQALYDSTKIIAQQLFQNKNRYIIKGTYQSEVSSEFQLNAINVPPGSVQVFAGTLPLQEGADFTVDYNIGRVRILNQALLNSGQQIRIKLENSELFGLQQRSLFGTRLDYHLSNKLNLGGTIMNLTEKPLTQKINIGEEPISNTIWGMDVNYSSPSRWLTRMIDKLPFLDTKEPSSVTFNGEFANLIPGHPRALNFAGTTGGISYLDDFEASRSIIDIKSPINWQISGTPQMFPESQLSNDLAYGYNRARLAFYTIDPLFYNRSSSLNPDNIKNNRNEQSNHYVREILEQEVFPFKQSATGQPLTLPTLDLAFYPMVRGPYNFTTTGVNQDGTLNNPRNRWGGIFKKLESTDFESLNIEFVEMWMMDPFIYKPNSAGGDLYFNLGSTSEDILKDGRKSLENGLSPDGSTDGTDLTNWGRVPKLQPVIQAFDNNPSARQFQDIGLDGLGDSEEQQIYATFLSQVRGQLSPQAADELGGDPSSDDYQYYRGGALDDINAGILKRYERYNGTEGNSKTTEQSLQATGIENTAATALPDGEDINRDNNSSLTDEYFQYKMTLKPNMNVGDMNGFITDKVISDVKLANGTTQRVTWYQIRVPINQYDQKVGNIQDFKSIRFIRMFMTNFADTAILRMGRLQLVRGDWRTYNSERSPAKVIADPALGNSPGLDNSTLDVGTVNIEENGRRSPIPYVVPPGIERERDYSNYRGDTRQNEQSLSLNVNALRDGYGRATFRTTYNDFRSYKRIQMFIHAEGGQLRDNDVSAFIRIGADNQDNYYEYDIPMKVTLPGTSDPNAIWPDANKLDVELSKFQAAKTARNNATLNGVPWPINEPYKYTDGANTIIIKGQPDLSKARVYMLGVMNPLKGGSGSDDGLDKSAILWFNELRLTDFDERGGWAATARLNARLADFADVTVSGSLNTIGFGSIDKRVSERYRSDDHFFDVSSGLELGKFFPNRAGIKIPVFINLSSQIGTPQYDPRTPDIELKQSLRSLSGSQADSVRFITQDFTSRRSFNFTNVRKIKTDPNAKNHIWDIENWSATYAFNQYRHHDYINELGLQKTYMAALAYNFTTTPKVYTPFANKIKSNTLALFRDFNFSLLPSVLNFRIDVNRLYSENTLRDNNDPNNTIPITTTYNKNFVMSRLYGISWNLTKSLQLDFNATNYSVIDEPAGRVNGLVRDTIWQNLKKLGRTTNYNHTINFNYNVPLNKIPGLDWMTLVARYGANFNWNSEPLLTLKDPNIDYGNTIQNARTIQLNPNLNLNALYNKFNFVRKLNDPNQKPGFAGVMVGLLTSLKNISGAYTKTQGTFLPGYLPQTNILGYDFDANAPGWGFLFGSQADLRNRAVSNGWITTDTLQNQFYITTYKEDINFRGTLEPIRDLRIELTALRTRTFNYSTNFRFDNVTNEFQNLSPVTTGDFSISYFSLRTAFSKINPDGSSNLFKQFENNRALISRRLGETNPNSNGVNNGYADGYGANSQDVVTEAFMAAYTGKDANTINMNRFPKVPIPNWRLTYNGLTRNDFFNRLFASIDITHGYRSTYSVSSFNTLIRYEETNGAVSSRDVNNNFLPYYQFAQVTLFEQFVPLFGVDVRMKNNLTANFEYRKSRAMSLSLSNSQLAQQNETNIVFGMGYRTNNFRFPFGLFGGTKLKNDLNFKLDFSLNDLKTLIYRADVDDAEVSSGAKNISYRPSIDYVINQRFNIRLYYDGTITRPYTSQTFNTSFSNFGVSMRFVLQ</sequence>
<comment type="caution">
    <text evidence="3">The sequence shown here is derived from an EMBL/GenBank/DDBJ whole genome shotgun (WGS) entry which is preliminary data.</text>
</comment>
<dbReference type="Proteomes" id="UP000466586">
    <property type="component" value="Unassembled WGS sequence"/>
</dbReference>
<evidence type="ECO:0000313" key="4">
    <source>
        <dbReference type="Proteomes" id="UP000466586"/>
    </source>
</evidence>
<dbReference type="NCBIfam" id="TIGR04189">
    <property type="entry name" value="surface_SprA"/>
    <property type="match status" value="1"/>
</dbReference>
<accession>A0A7K1YAZ6</accession>
<reference evidence="3 4" key="1">
    <citation type="submission" date="2019-11" db="EMBL/GenBank/DDBJ databases">
        <title>Pedobacter sp. HMF7647 Genome sequencing and assembly.</title>
        <authorList>
            <person name="Kang H."/>
            <person name="Kim H."/>
            <person name="Joh K."/>
        </authorList>
    </citation>
    <scope>NUCLEOTIDE SEQUENCE [LARGE SCALE GENOMIC DNA]</scope>
    <source>
        <strain evidence="3 4">HMF7647</strain>
    </source>
</reference>
<evidence type="ECO:0000259" key="2">
    <source>
        <dbReference type="Pfam" id="PF14349"/>
    </source>
</evidence>
<name>A0A7K1YAZ6_9SPHI</name>
<dbReference type="InterPro" id="IPR026377">
    <property type="entry name" value="Cell_surface_SprA"/>
</dbReference>
<keyword evidence="4" id="KW-1185">Reference proteome</keyword>
<organism evidence="3 4">
    <name type="scientific">Hufsiella arboris</name>
    <dbReference type="NCBI Taxonomy" id="2695275"/>
    <lineage>
        <taxon>Bacteria</taxon>
        <taxon>Pseudomonadati</taxon>
        <taxon>Bacteroidota</taxon>
        <taxon>Sphingobacteriia</taxon>
        <taxon>Sphingobacteriales</taxon>
        <taxon>Sphingobacteriaceae</taxon>
        <taxon>Hufsiella</taxon>
    </lineage>
</organism>
<proteinExistence type="predicted"/>
<dbReference type="InterPro" id="IPR025684">
    <property type="entry name" value="SprA_N_dom"/>
</dbReference>
<feature type="domain" description="Gliding motility protein SprA N-terminal" evidence="2">
    <location>
        <begin position="52"/>
        <end position="329"/>
    </location>
</feature>
<gene>
    <name evidence="3" type="primary">sprA</name>
    <name evidence="3" type="ORF">GS399_12280</name>
</gene>
<feature type="region of interest" description="Disordered" evidence="1">
    <location>
        <begin position="1000"/>
        <end position="1019"/>
    </location>
</feature>
<evidence type="ECO:0000313" key="3">
    <source>
        <dbReference type="EMBL" id="MXV51753.1"/>
    </source>
</evidence>
<feature type="domain" description="Gliding motility protein SprA N-terminal" evidence="2">
    <location>
        <begin position="1062"/>
        <end position="1591"/>
    </location>
</feature>